<dbReference type="RefSeq" id="WP_186959517.1">
    <property type="nucleotide sequence ID" value="NZ_JACOOI010000011.1"/>
</dbReference>
<dbReference type="EMBL" id="JACOOI010000011">
    <property type="protein sequence ID" value="MBC5643543.1"/>
    <property type="molecule type" value="Genomic_DNA"/>
</dbReference>
<proteinExistence type="predicted"/>
<organism evidence="1 2">
    <name type="scientific">Parabacteroides segnis</name>
    <dbReference type="NCBI Taxonomy" id="2763058"/>
    <lineage>
        <taxon>Bacteria</taxon>
        <taxon>Pseudomonadati</taxon>
        <taxon>Bacteroidota</taxon>
        <taxon>Bacteroidia</taxon>
        <taxon>Bacteroidales</taxon>
        <taxon>Tannerellaceae</taxon>
        <taxon>Parabacteroides</taxon>
    </lineage>
</organism>
<sequence>MKNKFQTWTAVTMITVLFACDNKSGQINYLEETPVVATRTLIDGEEMIELDPALLKDTMVIPLSYFTEELQIIKLDGKDEALTGAPYAYVSDNYIMTGMSGNTPFKLFDRQGNYLANVGSIGQGPGEYRSVYAAKIDEASQRIYMLPFFGSQLLAYDFEGKACPSIPLAHERVVGKFALRGDTLLVLASPQPKNFTSCVWTQDLDGNLIHEFPTERLDFDFRGVTVVSNQNEDKHVDLSFWLPNARLDSLYEVNLEKGKLIPRFTAHFKGDALKPHMYGELPGYFVGEAMGQWWQSTEDKDGNIQQRLADDAPAYYIVDKQTLKGAFYAIENDFLGGERLENPLALEDGCYTTCLDPGELSDQLEKALRSDRLSEQLRKHLTKVQADITENDNNYILYAKLKQR</sequence>
<dbReference type="Pfam" id="PF17170">
    <property type="entry name" value="DUF5128"/>
    <property type="match status" value="1"/>
</dbReference>
<gene>
    <name evidence="1" type="ORF">H8S77_11655</name>
</gene>
<dbReference type="SUPFAM" id="SSF63825">
    <property type="entry name" value="YWTD domain"/>
    <property type="match status" value="1"/>
</dbReference>
<reference evidence="1 2" key="1">
    <citation type="submission" date="2020-08" db="EMBL/GenBank/DDBJ databases">
        <title>Genome public.</title>
        <authorList>
            <person name="Liu C."/>
            <person name="Sun Q."/>
        </authorList>
    </citation>
    <scope>NUCLEOTIDE SEQUENCE [LARGE SCALE GENOMIC DNA]</scope>
    <source>
        <strain evidence="1 2">BX2</strain>
    </source>
</reference>
<name>A0ABR7E2X4_9BACT</name>
<dbReference type="Proteomes" id="UP000644010">
    <property type="component" value="Unassembled WGS sequence"/>
</dbReference>
<protein>
    <submittedName>
        <fullName evidence="1">6-bladed beta-propeller</fullName>
    </submittedName>
</protein>
<evidence type="ECO:0000313" key="2">
    <source>
        <dbReference type="Proteomes" id="UP000644010"/>
    </source>
</evidence>
<evidence type="ECO:0000313" key="1">
    <source>
        <dbReference type="EMBL" id="MBC5643543.1"/>
    </source>
</evidence>
<comment type="caution">
    <text evidence="1">The sequence shown here is derived from an EMBL/GenBank/DDBJ whole genome shotgun (WGS) entry which is preliminary data.</text>
</comment>
<dbReference type="PROSITE" id="PS51257">
    <property type="entry name" value="PROKAR_LIPOPROTEIN"/>
    <property type="match status" value="1"/>
</dbReference>
<accession>A0ABR7E2X4</accession>
<keyword evidence="2" id="KW-1185">Reference proteome</keyword>